<feature type="compositionally biased region" description="Basic and acidic residues" evidence="2">
    <location>
        <begin position="280"/>
        <end position="298"/>
    </location>
</feature>
<accession>A0A9P4N1N9</accession>
<organism evidence="3 4">
    <name type="scientific">Delitschia confertaspora ATCC 74209</name>
    <dbReference type="NCBI Taxonomy" id="1513339"/>
    <lineage>
        <taxon>Eukaryota</taxon>
        <taxon>Fungi</taxon>
        <taxon>Dikarya</taxon>
        <taxon>Ascomycota</taxon>
        <taxon>Pezizomycotina</taxon>
        <taxon>Dothideomycetes</taxon>
        <taxon>Pleosporomycetidae</taxon>
        <taxon>Pleosporales</taxon>
        <taxon>Delitschiaceae</taxon>
        <taxon>Delitschia</taxon>
    </lineage>
</organism>
<dbReference type="EMBL" id="ML993887">
    <property type="protein sequence ID" value="KAF2204020.1"/>
    <property type="molecule type" value="Genomic_DNA"/>
</dbReference>
<dbReference type="Proteomes" id="UP000799536">
    <property type="component" value="Unassembled WGS sequence"/>
</dbReference>
<comment type="caution">
    <text evidence="3">The sequence shown here is derived from an EMBL/GenBank/DDBJ whole genome shotgun (WGS) entry which is preliminary data.</text>
</comment>
<feature type="coiled-coil region" evidence="1">
    <location>
        <begin position="143"/>
        <end position="209"/>
    </location>
</feature>
<proteinExistence type="predicted"/>
<evidence type="ECO:0000256" key="1">
    <source>
        <dbReference type="SAM" id="Coils"/>
    </source>
</evidence>
<reference evidence="3" key="1">
    <citation type="journal article" date="2020" name="Stud. Mycol.">
        <title>101 Dothideomycetes genomes: a test case for predicting lifestyles and emergence of pathogens.</title>
        <authorList>
            <person name="Haridas S."/>
            <person name="Albert R."/>
            <person name="Binder M."/>
            <person name="Bloem J."/>
            <person name="Labutti K."/>
            <person name="Salamov A."/>
            <person name="Andreopoulos B."/>
            <person name="Baker S."/>
            <person name="Barry K."/>
            <person name="Bills G."/>
            <person name="Bluhm B."/>
            <person name="Cannon C."/>
            <person name="Castanera R."/>
            <person name="Culley D."/>
            <person name="Daum C."/>
            <person name="Ezra D."/>
            <person name="Gonzalez J."/>
            <person name="Henrissat B."/>
            <person name="Kuo A."/>
            <person name="Liang C."/>
            <person name="Lipzen A."/>
            <person name="Lutzoni F."/>
            <person name="Magnuson J."/>
            <person name="Mondo S."/>
            <person name="Nolan M."/>
            <person name="Ohm R."/>
            <person name="Pangilinan J."/>
            <person name="Park H.-J."/>
            <person name="Ramirez L."/>
            <person name="Alfaro M."/>
            <person name="Sun H."/>
            <person name="Tritt A."/>
            <person name="Yoshinaga Y."/>
            <person name="Zwiers L.-H."/>
            <person name="Turgeon B."/>
            <person name="Goodwin S."/>
            <person name="Spatafora J."/>
            <person name="Crous P."/>
            <person name="Grigoriev I."/>
        </authorList>
    </citation>
    <scope>NUCLEOTIDE SEQUENCE</scope>
    <source>
        <strain evidence="3">ATCC 74209</strain>
    </source>
</reference>
<evidence type="ECO:0000313" key="4">
    <source>
        <dbReference type="Proteomes" id="UP000799536"/>
    </source>
</evidence>
<name>A0A9P4N1N9_9PLEO</name>
<gene>
    <name evidence="3" type="ORF">GQ43DRAFT_469477</name>
</gene>
<keyword evidence="4" id="KW-1185">Reference proteome</keyword>
<sequence length="329" mass="37297">MAAIDYKKERAMIFRYAEHLKGLKNELVQSVESLISVVREGPVQRIKEELNNLSPNIDSCIHGMQLEDQKCSLIEDRIADLLYRVSKIEGQMCPGLENHLHHVQPSEYPPRTDSATSQYQMVDDSIYPTPAIVEELYSRMGDYKNYMEELHNFEWELREALDERESLRANPNVNLVSDEEFFKEQKGLRAQLIENLDLAQADVTRLRQQCINDGIPFEDGLGFPIIPFNTGNESHAQTSTHTSAMGILPLDPANASPESIIGGFFDTQNRVADWIEDTPEGYHEPHPSSEGAVDKTGDLSDLDIISELSWEAPRLPSSPPDEDQFRIDL</sequence>
<dbReference type="OrthoDB" id="3553547at2759"/>
<feature type="region of interest" description="Disordered" evidence="2">
    <location>
        <begin position="278"/>
        <end position="298"/>
    </location>
</feature>
<keyword evidence="1" id="KW-0175">Coiled coil</keyword>
<protein>
    <submittedName>
        <fullName evidence="3">Uncharacterized protein</fullName>
    </submittedName>
</protein>
<dbReference type="AlphaFoldDB" id="A0A9P4N1N9"/>
<evidence type="ECO:0000313" key="3">
    <source>
        <dbReference type="EMBL" id="KAF2204020.1"/>
    </source>
</evidence>
<evidence type="ECO:0000256" key="2">
    <source>
        <dbReference type="SAM" id="MobiDB-lite"/>
    </source>
</evidence>
<feature type="region of interest" description="Disordered" evidence="2">
    <location>
        <begin position="310"/>
        <end position="329"/>
    </location>
</feature>